<evidence type="ECO:0000313" key="6">
    <source>
        <dbReference type="Proteomes" id="UP000033483"/>
    </source>
</evidence>
<dbReference type="SUPFAM" id="SSF51445">
    <property type="entry name" value="(Trans)glycosidases"/>
    <property type="match status" value="1"/>
</dbReference>
<dbReference type="PANTHER" id="PTHR31268">
    <property type="match status" value="1"/>
</dbReference>
<dbReference type="Pfam" id="PF05691">
    <property type="entry name" value="Raffinose_syn"/>
    <property type="match status" value="1"/>
</dbReference>
<comment type="catalytic activity">
    <reaction evidence="1">
        <text>Hydrolysis of terminal, non-reducing alpha-D-galactose residues in alpha-D-galactosides, including galactose oligosaccharides, galactomannans and galactolipids.</text>
        <dbReference type="EC" id="3.2.1.22"/>
    </reaction>
</comment>
<dbReference type="Proteomes" id="UP000033483">
    <property type="component" value="Unassembled WGS sequence"/>
</dbReference>
<dbReference type="AlphaFoldDB" id="A0A0F4Z810"/>
<organism evidence="5 6">
    <name type="scientific">Thielaviopsis punctulata</name>
    <dbReference type="NCBI Taxonomy" id="72032"/>
    <lineage>
        <taxon>Eukaryota</taxon>
        <taxon>Fungi</taxon>
        <taxon>Dikarya</taxon>
        <taxon>Ascomycota</taxon>
        <taxon>Pezizomycotina</taxon>
        <taxon>Sordariomycetes</taxon>
        <taxon>Hypocreomycetidae</taxon>
        <taxon>Microascales</taxon>
        <taxon>Ceratocystidaceae</taxon>
        <taxon>Thielaviopsis</taxon>
    </lineage>
</organism>
<protein>
    <recommendedName>
        <fullName evidence="7">Alpha-galactosidase</fullName>
    </recommendedName>
</protein>
<evidence type="ECO:0000313" key="5">
    <source>
        <dbReference type="EMBL" id="KKA26216.1"/>
    </source>
</evidence>
<accession>A0A0F4Z810</accession>
<comment type="catalytic activity">
    <reaction evidence="4">
        <text>alpha-D-galactosyl-(1-&gt;3)-1D-myo-inositol + sucrose = raffinose + myo-inositol</text>
        <dbReference type="Rhea" id="RHEA:20161"/>
        <dbReference type="ChEBI" id="CHEBI:16634"/>
        <dbReference type="ChEBI" id="CHEBI:17268"/>
        <dbReference type="ChEBI" id="CHEBI:17505"/>
        <dbReference type="ChEBI" id="CHEBI:17992"/>
        <dbReference type="EC" id="2.4.1.82"/>
    </reaction>
</comment>
<evidence type="ECO:0000256" key="3">
    <source>
        <dbReference type="ARBA" id="ARBA00023277"/>
    </source>
</evidence>
<dbReference type="GO" id="GO:0047274">
    <property type="term" value="F:galactinol-sucrose galactosyltransferase activity"/>
    <property type="evidence" value="ECO:0007669"/>
    <property type="project" value="UniProtKB-EC"/>
</dbReference>
<evidence type="ECO:0000256" key="4">
    <source>
        <dbReference type="ARBA" id="ARBA00049426"/>
    </source>
</evidence>
<reference evidence="5 6" key="1">
    <citation type="submission" date="2015-03" db="EMBL/GenBank/DDBJ databases">
        <authorList>
            <person name="Radwan O."/>
            <person name="Al-Naeli F.A."/>
            <person name="Rendon G.A."/>
            <person name="Fields C."/>
        </authorList>
    </citation>
    <scope>NUCLEOTIDE SEQUENCE [LARGE SCALE GENOMIC DNA]</scope>
    <source>
        <strain evidence="5">CR-DP1</strain>
    </source>
</reference>
<dbReference type="PANTHER" id="PTHR31268:SF32">
    <property type="entry name" value="GALACTINOL--SUCROSE GALACTOSYLTRANSFERASE 2-RELATED"/>
    <property type="match status" value="1"/>
</dbReference>
<gene>
    <name evidence="5" type="ORF">TD95_000094</name>
</gene>
<keyword evidence="3" id="KW-0119">Carbohydrate metabolism</keyword>
<proteinExistence type="inferred from homology"/>
<evidence type="ECO:0000256" key="2">
    <source>
        <dbReference type="ARBA" id="ARBA00007240"/>
    </source>
</evidence>
<sequence>MTADADLVIQGAEHQAYYKHYIAPPASFPDHNIRVHIASYPPLAQTTCISAGNLTITAVLETSRSTANEVWEVSLWSNIGSDNLWHETPLTLTRDLSVFLHCDSSSCDHVYFTHTVKVDKTFQFTLKYRSGVDRPWVWAQHESGIGDGTVIVSNPQTSGIPTSLDEVISGLNPDLDVRSRVSQSPKTNVWRVGGMSVSASSDRSEFQGTRVGVPWNGYVRWFGLARAWEPWLCPVHGKDKFDTDKSVIMASFLSSKGLHMVALAVSGANDVNTFLKPGDNGCLVLYTRNDGTTTEEFTLIVAVGKCVQNAIAAAVYEARSMVQSQGTDCLASEGSIEKAEPSATEAPAKELSDEVKVMWNEAWYDGLGYYQKIHDALDQLAANNIKISTLIIDDNWQSIIRVGDGQTHFPMTRFEALKSAFPEGLKKTVASIKSKHQNIKHVAVWHALFGYWGGVDPNGDIGQKYKTVETQRRDAMGGSMYSVSAEDVGRFYNDFYSFLSSCGIDGVKTDGQYTLDTFVSAEHRRTLGRAYQDAWSLACLRWFSNKVISCMSQTPQIIFHSQLPRNKPPVVMRNSDDFFPHVPASHPWHVWANAYNSLLTHYLNVVPDWDMFQTVHDYSEFHAAARCVSGGPVYITDAPGQYNIALIKQMTAETVRGRTVILRPSITSKAADPYVGYHDDVLLKVVSYHGGSAGFPIMGVFNVSSCPLTEVIHLTSFSGILASSTQEYIIRGYTTGKTSAIMTPDSLKSLVGVSLAVRGYEIFTAYKLASFKGKTEDKVCVANLGLLGKMTGAAAIVGNTISKMETGGRVYIDTYIKALGVLGIYISSLPKMTVDGNFMVTIMGQVIPTHTVSVSKVDPHIVEIDIEMAWKEMELRSGWANEVEVKIYFDLV</sequence>
<comment type="similarity">
    <text evidence="2">Belongs to the glycosyl hydrolases 36 family.</text>
</comment>
<evidence type="ECO:0000256" key="1">
    <source>
        <dbReference type="ARBA" id="ARBA00001255"/>
    </source>
</evidence>
<dbReference type="Gene3D" id="3.20.20.70">
    <property type="entry name" value="Aldolase class I"/>
    <property type="match status" value="1"/>
</dbReference>
<keyword evidence="6" id="KW-1185">Reference proteome</keyword>
<dbReference type="InterPro" id="IPR013785">
    <property type="entry name" value="Aldolase_TIM"/>
</dbReference>
<dbReference type="InterPro" id="IPR008811">
    <property type="entry name" value="Glycosyl_hydrolases_36"/>
</dbReference>
<comment type="caution">
    <text evidence="5">The sequence shown here is derived from an EMBL/GenBank/DDBJ whole genome shotgun (WGS) entry which is preliminary data.</text>
</comment>
<dbReference type="InterPro" id="IPR017853">
    <property type="entry name" value="GH"/>
</dbReference>
<dbReference type="OrthoDB" id="4664297at2759"/>
<dbReference type="GO" id="GO:0004557">
    <property type="term" value="F:alpha-galactosidase activity"/>
    <property type="evidence" value="ECO:0007669"/>
    <property type="project" value="UniProtKB-EC"/>
</dbReference>
<dbReference type="EMBL" id="LAEV01002237">
    <property type="protein sequence ID" value="KKA26216.1"/>
    <property type="molecule type" value="Genomic_DNA"/>
</dbReference>
<evidence type="ECO:0008006" key="7">
    <source>
        <dbReference type="Google" id="ProtNLM"/>
    </source>
</evidence>
<name>A0A0F4Z810_9PEZI</name>